<dbReference type="Proteomes" id="UP000275846">
    <property type="component" value="Unassembled WGS sequence"/>
</dbReference>
<feature type="region of interest" description="Disordered" evidence="1">
    <location>
        <begin position="45"/>
        <end position="67"/>
    </location>
</feature>
<proteinExistence type="predicted"/>
<gene>
    <name evidence="3" type="ORF">SSLN_LOCUS8669</name>
</gene>
<dbReference type="AlphaFoldDB" id="A0A183SWS1"/>
<evidence type="ECO:0000313" key="3">
    <source>
        <dbReference type="EMBL" id="VDL95054.1"/>
    </source>
</evidence>
<dbReference type="EMBL" id="UYSU01034779">
    <property type="protein sequence ID" value="VDL95054.1"/>
    <property type="molecule type" value="Genomic_DNA"/>
</dbReference>
<reference evidence="3 4" key="2">
    <citation type="submission" date="2018-11" db="EMBL/GenBank/DDBJ databases">
        <authorList>
            <consortium name="Pathogen Informatics"/>
        </authorList>
    </citation>
    <scope>NUCLEOTIDE SEQUENCE [LARGE SCALE GENOMIC DNA]</scope>
    <source>
        <strain evidence="3 4">NST_G2</strain>
    </source>
</reference>
<keyword evidence="2" id="KW-0732">Signal</keyword>
<reference evidence="5" key="1">
    <citation type="submission" date="2016-06" db="UniProtKB">
        <authorList>
            <consortium name="WormBaseParasite"/>
        </authorList>
    </citation>
    <scope>IDENTIFICATION</scope>
</reference>
<accession>A0A183SWS1</accession>
<name>A0A183SWS1_SCHSO</name>
<organism evidence="5">
    <name type="scientific">Schistocephalus solidus</name>
    <name type="common">Tapeworm</name>
    <dbReference type="NCBI Taxonomy" id="70667"/>
    <lineage>
        <taxon>Eukaryota</taxon>
        <taxon>Metazoa</taxon>
        <taxon>Spiralia</taxon>
        <taxon>Lophotrochozoa</taxon>
        <taxon>Platyhelminthes</taxon>
        <taxon>Cestoda</taxon>
        <taxon>Eucestoda</taxon>
        <taxon>Diphyllobothriidea</taxon>
        <taxon>Diphyllobothriidae</taxon>
        <taxon>Schistocephalus</taxon>
    </lineage>
</organism>
<evidence type="ECO:0000256" key="1">
    <source>
        <dbReference type="SAM" id="MobiDB-lite"/>
    </source>
</evidence>
<feature type="signal peptide" evidence="2">
    <location>
        <begin position="1"/>
        <end position="21"/>
    </location>
</feature>
<feature type="chain" id="PRO_5043141347" evidence="2">
    <location>
        <begin position="22"/>
        <end position="67"/>
    </location>
</feature>
<evidence type="ECO:0000313" key="5">
    <source>
        <dbReference type="WBParaSite" id="SSLN_0000900601-mRNA-1"/>
    </source>
</evidence>
<evidence type="ECO:0000256" key="2">
    <source>
        <dbReference type="SAM" id="SignalP"/>
    </source>
</evidence>
<evidence type="ECO:0000313" key="4">
    <source>
        <dbReference type="Proteomes" id="UP000275846"/>
    </source>
</evidence>
<feature type="compositionally biased region" description="Acidic residues" evidence="1">
    <location>
        <begin position="52"/>
        <end position="67"/>
    </location>
</feature>
<protein>
    <submittedName>
        <fullName evidence="5">Secreted protein</fullName>
    </submittedName>
</protein>
<keyword evidence="4" id="KW-1185">Reference proteome</keyword>
<sequence length="67" mass="7144">MELVVVVHAIVTFMLMIVLEAEQLYALEDGDGWNCAAVTVADQDGENRRDDDVVDTAEEDDGGGGGC</sequence>
<dbReference type="WBParaSite" id="SSLN_0000900601-mRNA-1">
    <property type="protein sequence ID" value="SSLN_0000900601-mRNA-1"/>
    <property type="gene ID" value="SSLN_0000900601"/>
</dbReference>